<dbReference type="Gene3D" id="3.60.15.10">
    <property type="entry name" value="Ribonuclease Z/Hydroxyacylglutathione hydrolase-like"/>
    <property type="match status" value="1"/>
</dbReference>
<evidence type="ECO:0000259" key="1">
    <source>
        <dbReference type="Pfam" id="PF12706"/>
    </source>
</evidence>
<name>A0AAP4BTD9_9CORY</name>
<organism evidence="2 3">
    <name type="scientific">Corynebacterium propinquum</name>
    <dbReference type="NCBI Taxonomy" id="43769"/>
    <lineage>
        <taxon>Bacteria</taxon>
        <taxon>Bacillati</taxon>
        <taxon>Actinomycetota</taxon>
        <taxon>Actinomycetes</taxon>
        <taxon>Mycobacteriales</taxon>
        <taxon>Corynebacteriaceae</taxon>
        <taxon>Corynebacterium</taxon>
    </lineage>
</organism>
<protein>
    <submittedName>
        <fullName evidence="2">MBL fold metallo-hydrolase</fullName>
    </submittedName>
</protein>
<evidence type="ECO:0000313" key="3">
    <source>
        <dbReference type="Proteomes" id="UP001226160"/>
    </source>
</evidence>
<dbReference type="EMBL" id="JASNVP010000005">
    <property type="protein sequence ID" value="MDK4326085.1"/>
    <property type="molecule type" value="Genomic_DNA"/>
</dbReference>
<accession>A0AAP4BTD9</accession>
<dbReference type="Proteomes" id="UP001226160">
    <property type="component" value="Unassembled WGS sequence"/>
</dbReference>
<dbReference type="Pfam" id="PF12706">
    <property type="entry name" value="Lactamase_B_2"/>
    <property type="match status" value="1"/>
</dbReference>
<comment type="caution">
    <text evidence="2">The sequence shown here is derived from an EMBL/GenBank/DDBJ whole genome shotgun (WGS) entry which is preliminary data.</text>
</comment>
<dbReference type="InterPro" id="IPR036866">
    <property type="entry name" value="RibonucZ/Hydroxyglut_hydro"/>
</dbReference>
<dbReference type="SUPFAM" id="SSF56281">
    <property type="entry name" value="Metallo-hydrolase/oxidoreductase"/>
    <property type="match status" value="1"/>
</dbReference>
<feature type="domain" description="Metallo-beta-lactamase" evidence="1">
    <location>
        <begin position="58"/>
        <end position="224"/>
    </location>
</feature>
<sequence length="257" mass="27543">MKLTVLGSSGSVPAPGNPASGYLLTFSDPSASPIVVDFGSGVFAALQEIGEPGDCHMVLSHMHADHCSDFPGLLVWRRFHPTRGASRRHRLLGPSHTVTHLGRMSGNFLDEVDDLSDTFKFQPFQHGVPQVFEQATITPYRTVHPTETFALRIEDHASGKVIAYSADTAYTEDLVDCARDAEYFLCEAAWGASAADKISGMHMSGADAGELATAAGVRNLVLTHLQPWGDTAATVQAAENYFAGPVQVALPGNEYTL</sequence>
<dbReference type="RefSeq" id="WP_284589664.1">
    <property type="nucleotide sequence ID" value="NZ_CP100361.1"/>
</dbReference>
<dbReference type="GO" id="GO:0042781">
    <property type="term" value="F:3'-tRNA processing endoribonuclease activity"/>
    <property type="evidence" value="ECO:0007669"/>
    <property type="project" value="TreeGrafter"/>
</dbReference>
<proteinExistence type="predicted"/>
<dbReference type="AlphaFoldDB" id="A0AAP4BTD9"/>
<gene>
    <name evidence="2" type="ORF">QPX54_06105</name>
</gene>
<dbReference type="PANTHER" id="PTHR46018">
    <property type="entry name" value="ZINC PHOSPHODIESTERASE ELAC PROTEIN 1"/>
    <property type="match status" value="1"/>
</dbReference>
<dbReference type="PANTHER" id="PTHR46018:SF4">
    <property type="entry name" value="METALLO-HYDROLASE YHFI-RELATED"/>
    <property type="match status" value="1"/>
</dbReference>
<dbReference type="CDD" id="cd07716">
    <property type="entry name" value="RNaseZ_short-form-like_MBL-fold"/>
    <property type="match status" value="1"/>
</dbReference>
<reference evidence="2" key="1">
    <citation type="submission" date="2023-05" db="EMBL/GenBank/DDBJ databases">
        <title>Metabolic capabilities are highly conserved among human nasal-associated Corynebacterium species in pangenomic analyses.</title>
        <authorList>
            <person name="Tran T.H."/>
            <person name="Roberts A.Q."/>
            <person name="Escapa I.F."/>
            <person name="Gao W."/>
            <person name="Conlan S."/>
            <person name="Kong H."/>
            <person name="Segre J.A."/>
            <person name="Kelly M.S."/>
            <person name="Lemon K.P."/>
        </authorList>
    </citation>
    <scope>NUCLEOTIDE SEQUENCE</scope>
    <source>
        <strain evidence="2">KPL2654</strain>
    </source>
</reference>
<evidence type="ECO:0000313" key="2">
    <source>
        <dbReference type="EMBL" id="MDK4326085.1"/>
    </source>
</evidence>
<dbReference type="InterPro" id="IPR001279">
    <property type="entry name" value="Metallo-B-lactamas"/>
</dbReference>